<name>A0A381Y0A3_9ZZZZ</name>
<proteinExistence type="predicted"/>
<reference evidence="1" key="1">
    <citation type="submission" date="2018-05" db="EMBL/GenBank/DDBJ databases">
        <authorList>
            <person name="Lanie J.A."/>
            <person name="Ng W.-L."/>
            <person name="Kazmierczak K.M."/>
            <person name="Andrzejewski T.M."/>
            <person name="Davidsen T.M."/>
            <person name="Wayne K.J."/>
            <person name="Tettelin H."/>
            <person name="Glass J.I."/>
            <person name="Rusch D."/>
            <person name="Podicherti R."/>
            <person name="Tsui H.-C.T."/>
            <person name="Winkler M.E."/>
        </authorList>
    </citation>
    <scope>NUCLEOTIDE SEQUENCE</scope>
</reference>
<accession>A0A381Y0A3</accession>
<organism evidence="1">
    <name type="scientific">marine metagenome</name>
    <dbReference type="NCBI Taxonomy" id="408172"/>
    <lineage>
        <taxon>unclassified sequences</taxon>
        <taxon>metagenomes</taxon>
        <taxon>ecological metagenomes</taxon>
    </lineage>
</organism>
<evidence type="ECO:0000313" key="1">
    <source>
        <dbReference type="EMBL" id="SVA70122.1"/>
    </source>
</evidence>
<gene>
    <name evidence="1" type="ORF">METZ01_LOCUS122976</name>
</gene>
<dbReference type="EMBL" id="UINC01016935">
    <property type="protein sequence ID" value="SVA70122.1"/>
    <property type="molecule type" value="Genomic_DNA"/>
</dbReference>
<sequence>MLNSLAVLVVVPIEPAVRLQVDAQAPPVGDERSDGALTGCWRAAQHQNLAVVHDPTAIGST</sequence>
<protein>
    <submittedName>
        <fullName evidence="1">Uncharacterized protein</fullName>
    </submittedName>
</protein>
<dbReference type="AlphaFoldDB" id="A0A381Y0A3"/>